<dbReference type="InterPro" id="IPR002477">
    <property type="entry name" value="Peptidoglycan-bd-like"/>
</dbReference>
<dbReference type="Pfam" id="PF01471">
    <property type="entry name" value="PG_binding_1"/>
    <property type="match status" value="1"/>
</dbReference>
<gene>
    <name evidence="9" type="ORF">QVH07_01270</name>
</gene>
<proteinExistence type="inferred from homology"/>
<comment type="similarity">
    <text evidence="2">Belongs to the YkuD family.</text>
</comment>
<dbReference type="CDD" id="cd16913">
    <property type="entry name" value="YkuD_like"/>
    <property type="match status" value="1"/>
</dbReference>
<dbReference type="InterPro" id="IPR036366">
    <property type="entry name" value="PGBDSf"/>
</dbReference>
<reference evidence="9" key="1">
    <citation type="submission" date="2023-06" db="EMBL/GenBank/DDBJ databases">
        <title>Robiginitalea aurantiacus sp. nov. and Algoriphagus sediminis sp. nov., isolated from coastal sediment.</title>
        <authorList>
            <person name="Zhou Z.Y."/>
            <person name="An J."/>
            <person name="Jia Y.W."/>
            <person name="Du Z.J."/>
        </authorList>
    </citation>
    <scope>NUCLEOTIDE SEQUENCE</scope>
    <source>
        <strain evidence="9">C2-7</strain>
    </source>
</reference>
<evidence type="ECO:0000256" key="6">
    <source>
        <dbReference type="ARBA" id="ARBA00023316"/>
    </source>
</evidence>
<dbReference type="Gene3D" id="2.40.440.10">
    <property type="entry name" value="L,D-transpeptidase catalytic domain-like"/>
    <property type="match status" value="1"/>
</dbReference>
<evidence type="ECO:0000259" key="8">
    <source>
        <dbReference type="PROSITE" id="PS52029"/>
    </source>
</evidence>
<dbReference type="Pfam" id="PF03734">
    <property type="entry name" value="YkuD"/>
    <property type="match status" value="1"/>
</dbReference>
<evidence type="ECO:0000256" key="7">
    <source>
        <dbReference type="PROSITE-ProRule" id="PRU01373"/>
    </source>
</evidence>
<dbReference type="PANTHER" id="PTHR41533:SF2">
    <property type="entry name" value="BLR7131 PROTEIN"/>
    <property type="match status" value="1"/>
</dbReference>
<dbReference type="PROSITE" id="PS52029">
    <property type="entry name" value="LD_TPASE"/>
    <property type="match status" value="1"/>
</dbReference>
<feature type="active site" description="Nucleophile" evidence="7">
    <location>
        <position position="457"/>
    </location>
</feature>
<evidence type="ECO:0000256" key="2">
    <source>
        <dbReference type="ARBA" id="ARBA00005992"/>
    </source>
</evidence>
<accession>A0ABT7Y8B2</accession>
<dbReference type="SUPFAM" id="SSF47090">
    <property type="entry name" value="PGBD-like"/>
    <property type="match status" value="1"/>
</dbReference>
<keyword evidence="10" id="KW-1185">Reference proteome</keyword>
<dbReference type="PANTHER" id="PTHR41533">
    <property type="entry name" value="L,D-TRANSPEPTIDASE HI_1667-RELATED"/>
    <property type="match status" value="1"/>
</dbReference>
<dbReference type="Pfam" id="PF20142">
    <property type="entry name" value="Scaffold"/>
    <property type="match status" value="1"/>
</dbReference>
<comment type="caution">
    <text evidence="9">The sequence shown here is derived from an EMBL/GenBank/DDBJ whole genome shotgun (WGS) entry which is preliminary data.</text>
</comment>
<dbReference type="InterPro" id="IPR052905">
    <property type="entry name" value="LD-transpeptidase_YkuD-like"/>
</dbReference>
<keyword evidence="6 7" id="KW-0961">Cell wall biogenesis/degradation</keyword>
<dbReference type="EMBL" id="JAUEPH010000001">
    <property type="protein sequence ID" value="MDN3202752.1"/>
    <property type="molecule type" value="Genomic_DNA"/>
</dbReference>
<feature type="active site" description="Proton donor/acceptor" evidence="7">
    <location>
        <position position="438"/>
    </location>
</feature>
<organism evidence="9 10">
    <name type="scientific">Algoriphagus sediminis</name>
    <dbReference type="NCBI Taxonomy" id="3057113"/>
    <lineage>
        <taxon>Bacteria</taxon>
        <taxon>Pseudomonadati</taxon>
        <taxon>Bacteroidota</taxon>
        <taxon>Cytophagia</taxon>
        <taxon>Cytophagales</taxon>
        <taxon>Cyclobacteriaceae</taxon>
        <taxon>Algoriphagus</taxon>
    </lineage>
</organism>
<evidence type="ECO:0000256" key="1">
    <source>
        <dbReference type="ARBA" id="ARBA00004752"/>
    </source>
</evidence>
<keyword evidence="4 7" id="KW-0133">Cell shape</keyword>
<sequence length="536" mass="62616">MSKITSVISVLLFFSTLVSFGQTEVGELVRRKLENNLPGESFRIGSLSLEYNSDIHRFYTEDNFQPVWFSGGKLNTSVREYLKALEEIKYDGLFPEDYHFTQLSLFAQEVNLQEGRMADFELLLTDSFFRLAHDLQEGKVDRSEFTEDWEIQRKVPRYNYSELLREIQEGQNPKIVLDRIDPDFRMYENGKKVIRRLYEFADKAPADWKKLSVRGALKVGQKDKVVPEIRRRLAFWGLEEYDDSKGELFDSTDMKIIMDFQKRNGMNSDGIIGKMTLERLNYSPMDLVDQARVNMERLRWLPDTVKDGPIVLVNIANYQVDFLYDLDTLLTERVIVGKKFHESPIFSADMSYIVFSPYWNIPYSITHNEILPKARKDPGYIAEKNMEIVDRSGKVIPVSAVDWKSKSFPYSLRQKPGETNSLGLVKFIFPNNHSVYLHDTPARYLFEKEERAMSHGCIRVENPDKLAKVLLSEDPEWTDEKIYEAMHQSTEKTVYLKNKIPVVLLYLTFWADSKGQGHFRPDIYERDERLLTALKK</sequence>
<dbReference type="Gene3D" id="1.10.101.10">
    <property type="entry name" value="PGBD-like superfamily/PGBD"/>
    <property type="match status" value="1"/>
</dbReference>
<evidence type="ECO:0000256" key="4">
    <source>
        <dbReference type="ARBA" id="ARBA00022960"/>
    </source>
</evidence>
<evidence type="ECO:0000256" key="3">
    <source>
        <dbReference type="ARBA" id="ARBA00022679"/>
    </source>
</evidence>
<name>A0ABT7Y8B2_9BACT</name>
<dbReference type="InterPro" id="IPR038063">
    <property type="entry name" value="Transpep_catalytic_dom"/>
</dbReference>
<keyword evidence="3" id="KW-0808">Transferase</keyword>
<dbReference type="Proteomes" id="UP001171916">
    <property type="component" value="Unassembled WGS sequence"/>
</dbReference>
<dbReference type="InterPro" id="IPR045380">
    <property type="entry name" value="LD_TPept_scaffold_dom"/>
</dbReference>
<dbReference type="InterPro" id="IPR005490">
    <property type="entry name" value="LD_TPept_cat_dom"/>
</dbReference>
<dbReference type="SUPFAM" id="SSF141523">
    <property type="entry name" value="L,D-transpeptidase catalytic domain-like"/>
    <property type="match status" value="1"/>
</dbReference>
<comment type="pathway">
    <text evidence="1 7">Cell wall biogenesis; peptidoglycan biosynthesis.</text>
</comment>
<dbReference type="InterPro" id="IPR036365">
    <property type="entry name" value="PGBD-like_sf"/>
</dbReference>
<evidence type="ECO:0000313" key="9">
    <source>
        <dbReference type="EMBL" id="MDN3202752.1"/>
    </source>
</evidence>
<feature type="domain" description="L,D-TPase catalytic" evidence="8">
    <location>
        <begin position="309"/>
        <end position="483"/>
    </location>
</feature>
<dbReference type="RefSeq" id="WP_289998309.1">
    <property type="nucleotide sequence ID" value="NZ_JAUEPH010000001.1"/>
</dbReference>
<evidence type="ECO:0000313" key="10">
    <source>
        <dbReference type="Proteomes" id="UP001171916"/>
    </source>
</evidence>
<keyword evidence="5 7" id="KW-0573">Peptidoglycan synthesis</keyword>
<protein>
    <submittedName>
        <fullName evidence="9">L,D-transpeptidase family protein</fullName>
    </submittedName>
</protein>
<evidence type="ECO:0000256" key="5">
    <source>
        <dbReference type="ARBA" id="ARBA00022984"/>
    </source>
</evidence>